<dbReference type="RefSeq" id="WP_265673631.1">
    <property type="nucleotide sequence ID" value="NZ_JAKRRY010000003.1"/>
</dbReference>
<evidence type="ECO:0000256" key="2">
    <source>
        <dbReference type="ARBA" id="ARBA00022741"/>
    </source>
</evidence>
<evidence type="ECO:0000256" key="3">
    <source>
        <dbReference type="ARBA" id="ARBA00023143"/>
    </source>
</evidence>
<keyword evidence="2" id="KW-0547">Nucleotide-binding</keyword>
<keyword evidence="6" id="KW-0966">Cell projection</keyword>
<dbReference type="Gene3D" id="2.40.10.220">
    <property type="entry name" value="predicted glycosyltransferase like domains"/>
    <property type="match status" value="1"/>
</dbReference>
<keyword evidence="3" id="KW-0975">Bacterial flagellum</keyword>
<dbReference type="Proteomes" id="UP001155587">
    <property type="component" value="Unassembled WGS sequence"/>
</dbReference>
<dbReference type="SUPFAM" id="SSF141371">
    <property type="entry name" value="PilZ domain-like"/>
    <property type="match status" value="2"/>
</dbReference>
<organism evidence="6 7">
    <name type="scientific">Vibrio qingdaonensis</name>
    <dbReference type="NCBI Taxonomy" id="2829491"/>
    <lineage>
        <taxon>Bacteria</taxon>
        <taxon>Pseudomonadati</taxon>
        <taxon>Pseudomonadota</taxon>
        <taxon>Gammaproteobacteria</taxon>
        <taxon>Vibrionales</taxon>
        <taxon>Vibrionaceae</taxon>
        <taxon>Vibrio</taxon>
    </lineage>
</organism>
<protein>
    <submittedName>
        <fullName evidence="6">Flagellar brake protein</fullName>
    </submittedName>
</protein>
<dbReference type="Gene3D" id="2.30.110.10">
    <property type="entry name" value="Electron Transport, Fmn-binding Protein, Chain A"/>
    <property type="match status" value="1"/>
</dbReference>
<keyword evidence="1" id="KW-0973">c-di-GMP</keyword>
<evidence type="ECO:0000259" key="4">
    <source>
        <dbReference type="Pfam" id="PF07238"/>
    </source>
</evidence>
<sequence>MGQALTKPQDYYRYLKPGMRLSLSINDSDQIRGIPSTLIGYKVEQFILLDVSGIDERLLDKLVDKELVVRGLTDSSFGHVIAFKSQWQAFSGVICKQLYLSIPERVVSKPIREHSRYKLDLPCTVSFGQAGVDGKVIDFSVSGCGIYTEQSHDFCKGLEVKVETALNRFLPSSITFEIASIKKQGQGSLIGIQFNQQILMSNALKNALAEMSMQVT</sequence>
<dbReference type="InterPro" id="IPR012349">
    <property type="entry name" value="Split_barrel_FMN-bd"/>
</dbReference>
<proteinExistence type="predicted"/>
<evidence type="ECO:0000313" key="6">
    <source>
        <dbReference type="EMBL" id="MCW8345174.1"/>
    </source>
</evidence>
<dbReference type="GO" id="GO:0035438">
    <property type="term" value="F:cyclic-di-GMP binding"/>
    <property type="evidence" value="ECO:0007669"/>
    <property type="project" value="InterPro"/>
</dbReference>
<feature type="domain" description="Type III secretion system flagellar brake protein YcgR PilZN" evidence="5">
    <location>
        <begin position="16"/>
        <end position="88"/>
    </location>
</feature>
<keyword evidence="6" id="KW-0969">Cilium</keyword>
<gene>
    <name evidence="6" type="ORF">MD535_03910</name>
</gene>
<dbReference type="InterPro" id="IPR009926">
    <property type="entry name" value="T3SS_YcgR_PilZN"/>
</dbReference>
<evidence type="ECO:0000256" key="1">
    <source>
        <dbReference type="ARBA" id="ARBA00022636"/>
    </source>
</evidence>
<dbReference type="Pfam" id="PF12945">
    <property type="entry name" value="PilZNR"/>
    <property type="match status" value="1"/>
</dbReference>
<reference evidence="6" key="1">
    <citation type="submission" date="2022-02" db="EMBL/GenBank/DDBJ databases">
        <title>Vibrio sp. nov, a new bacterium isolated from seawater.</title>
        <authorList>
            <person name="Yuan Y."/>
        </authorList>
    </citation>
    <scope>NUCLEOTIDE SEQUENCE</scope>
    <source>
        <strain evidence="6">ZSDZ65</strain>
    </source>
</reference>
<keyword evidence="7" id="KW-1185">Reference proteome</keyword>
<dbReference type="EMBL" id="JAKRRY010000003">
    <property type="protein sequence ID" value="MCW8345174.1"/>
    <property type="molecule type" value="Genomic_DNA"/>
</dbReference>
<evidence type="ECO:0000313" key="7">
    <source>
        <dbReference type="Proteomes" id="UP001155587"/>
    </source>
</evidence>
<dbReference type="AlphaFoldDB" id="A0A9X3CKW6"/>
<keyword evidence="6" id="KW-0282">Flagellum</keyword>
<evidence type="ECO:0000259" key="5">
    <source>
        <dbReference type="Pfam" id="PF12945"/>
    </source>
</evidence>
<name>A0A9X3CKW6_9VIBR</name>
<dbReference type="InterPro" id="IPR009875">
    <property type="entry name" value="PilZ_domain"/>
</dbReference>
<comment type="caution">
    <text evidence="6">The sequence shown here is derived from an EMBL/GenBank/DDBJ whole genome shotgun (WGS) entry which is preliminary data.</text>
</comment>
<dbReference type="Pfam" id="PF07238">
    <property type="entry name" value="PilZ"/>
    <property type="match status" value="1"/>
</dbReference>
<accession>A0A9X3CKW6</accession>
<feature type="domain" description="PilZ" evidence="4">
    <location>
        <begin position="111"/>
        <end position="199"/>
    </location>
</feature>